<sequence length="872" mass="93929">MWLLEEKEARFLQGRRLWLRPGRRYIVGRTGTVPITDSLPAAQHIVLLNSHVPHNNTISRSHLLVCVDAVPEGDALNVRSRSRVTIEDLKTKKGSILNGKPIRGEKHQLTEAHNDLSVGNCGADFRLTWHPVVLTFSFTAKEARADPWAKLRESLEQLDIKFSSHYEQQLTSHVVAKKRNTSKGLQALINGRYVVTDSFINAIAAAAAAAAAVPGHLGPEEPSALETDFDAAWPRALEHLPPSGNEPSKKPAEAYAPDARRQDVFMGYTFVFYNQEQYDNLCVVVTGGKGKVHLCQVTPEETTVDDFVRDVKTVAGEKGLGSFEDGSEGRGVVVVRYLPSKGPHVEWYSSFFTDTARRLDHRPIEQSEFLEAILRFKGFDLDSDSDDDKTGPAAAAAPLHEPRATQGVGAAAAAAAAGPSQDSLFVSQNPHAAADPDPAPYSLARRSQRKRGPPSPAPEEEHALRILEEMAPGVAPAKRRRLRDAAVDPDDASVAGDGDGDVDMDAAASPEAVGPSTAKPPKGGGGKGGGRGKKAQAQTAGDDDADDILARVTRRRREEEARLAAEKKALEMPAEDGIDYAAIRQLHIVEECAVHFPAPEGRGKDNVGADGGRWDPAWNGRRNFKRFRRQGEAAGRAAAAPRRRIIIGLEEVKNKEFGIGDDYWLEDEPRSRQRGATSQTQTQAAKASRLPPPEAPRPRGRVREAVAPVGSSDAEEEEEQLLGPGDADEEERERQGGMYDGMASATLDFDPDDDDDDDDERIIIPGSRRRAGEAAKGVNARRGRSPGRRVSGGGDEAATATATATIQTRGAGKRAAVGPPMGAVEKAAKKARQGAGGGDGDGDGKGRGRAVVVRDSDDSDDGGMKFRFGRRK</sequence>
<dbReference type="InterPro" id="IPR000253">
    <property type="entry name" value="FHA_dom"/>
</dbReference>
<reference evidence="8" key="1">
    <citation type="journal article" date="2023" name="Mol. Plant Microbe Interact.">
        <title>Elucidating the Obligate Nature and Biological Capacity of an Invasive Fungal Corn Pathogen.</title>
        <authorList>
            <person name="MacCready J.S."/>
            <person name="Roggenkamp E.M."/>
            <person name="Gdanetz K."/>
            <person name="Chilvers M.I."/>
        </authorList>
    </citation>
    <scope>NUCLEOTIDE SEQUENCE</scope>
    <source>
        <strain evidence="8">PM02</strain>
    </source>
</reference>
<dbReference type="InterPro" id="IPR032429">
    <property type="entry name" value="Nibrin_BRCT2"/>
</dbReference>
<feature type="region of interest" description="Disordered" evidence="6">
    <location>
        <begin position="665"/>
        <end position="872"/>
    </location>
</feature>
<dbReference type="PANTHER" id="PTHR12162:SF0">
    <property type="entry name" value="NIBRIN"/>
    <property type="match status" value="1"/>
</dbReference>
<dbReference type="GO" id="GO:0007095">
    <property type="term" value="P:mitotic G2 DNA damage checkpoint signaling"/>
    <property type="evidence" value="ECO:0007669"/>
    <property type="project" value="InterPro"/>
</dbReference>
<dbReference type="Gene3D" id="3.40.50.10980">
    <property type="entry name" value="Nibrin, BRCT2 domain"/>
    <property type="match status" value="1"/>
</dbReference>
<dbReference type="GO" id="GO:0030870">
    <property type="term" value="C:Mre11 complex"/>
    <property type="evidence" value="ECO:0007669"/>
    <property type="project" value="InterPro"/>
</dbReference>
<feature type="compositionally biased region" description="Acidic residues" evidence="6">
    <location>
        <begin position="749"/>
        <end position="760"/>
    </location>
</feature>
<feature type="compositionally biased region" description="Polar residues" evidence="6">
    <location>
        <begin position="420"/>
        <end position="429"/>
    </location>
</feature>
<feature type="compositionally biased region" description="Acidic residues" evidence="6">
    <location>
        <begin position="713"/>
        <end position="731"/>
    </location>
</feature>
<dbReference type="InterPro" id="IPR043014">
    <property type="entry name" value="Nibrin_BRCT2_sf"/>
</dbReference>
<evidence type="ECO:0000313" key="8">
    <source>
        <dbReference type="EMBL" id="KAK2067858.1"/>
    </source>
</evidence>
<evidence type="ECO:0000256" key="1">
    <source>
        <dbReference type="ARBA" id="ARBA00004123"/>
    </source>
</evidence>
<dbReference type="Proteomes" id="UP001217918">
    <property type="component" value="Unassembled WGS sequence"/>
</dbReference>
<dbReference type="InterPro" id="IPR040227">
    <property type="entry name" value="Nibrin-rel"/>
</dbReference>
<comment type="similarity">
    <text evidence="5">Belongs to the Nibrin family.</text>
</comment>
<dbReference type="GO" id="GO:0000724">
    <property type="term" value="P:double-strand break repair via homologous recombination"/>
    <property type="evidence" value="ECO:0007669"/>
    <property type="project" value="TreeGrafter"/>
</dbReference>
<dbReference type="Pfam" id="PF00498">
    <property type="entry name" value="FHA"/>
    <property type="match status" value="1"/>
</dbReference>
<dbReference type="EMBL" id="JAQQPM010000001">
    <property type="protein sequence ID" value="KAK2067858.1"/>
    <property type="molecule type" value="Genomic_DNA"/>
</dbReference>
<dbReference type="PANTHER" id="PTHR12162">
    <property type="entry name" value="NIBRIN-RELATED"/>
    <property type="match status" value="1"/>
</dbReference>
<name>A0AAD9HYQ3_9PEZI</name>
<dbReference type="AlphaFoldDB" id="A0AAD9HYQ3"/>
<evidence type="ECO:0000313" key="9">
    <source>
        <dbReference type="Proteomes" id="UP001217918"/>
    </source>
</evidence>
<protein>
    <recommendedName>
        <fullName evidence="7">FHA domain-containing protein</fullName>
    </recommendedName>
</protein>
<dbReference type="Gene3D" id="2.60.200.20">
    <property type="match status" value="1"/>
</dbReference>
<feature type="compositionally biased region" description="Low complexity" evidence="6">
    <location>
        <begin position="674"/>
        <end position="689"/>
    </location>
</feature>
<organism evidence="8 9">
    <name type="scientific">Phyllachora maydis</name>
    <dbReference type="NCBI Taxonomy" id="1825666"/>
    <lineage>
        <taxon>Eukaryota</taxon>
        <taxon>Fungi</taxon>
        <taxon>Dikarya</taxon>
        <taxon>Ascomycota</taxon>
        <taxon>Pezizomycotina</taxon>
        <taxon>Sordariomycetes</taxon>
        <taxon>Sordariomycetidae</taxon>
        <taxon>Phyllachorales</taxon>
        <taxon>Phyllachoraceae</taxon>
        <taxon>Phyllachora</taxon>
    </lineage>
</organism>
<dbReference type="InterPro" id="IPR008984">
    <property type="entry name" value="SMAD_FHA_dom_sf"/>
</dbReference>
<evidence type="ECO:0000259" key="7">
    <source>
        <dbReference type="PROSITE" id="PS50006"/>
    </source>
</evidence>
<evidence type="ECO:0000256" key="3">
    <source>
        <dbReference type="ARBA" id="ARBA00023204"/>
    </source>
</evidence>
<dbReference type="Pfam" id="PF16508">
    <property type="entry name" value="NIBRIN_BRCT_II"/>
    <property type="match status" value="1"/>
</dbReference>
<dbReference type="PROSITE" id="PS50006">
    <property type="entry name" value="FHA_DOMAIN"/>
    <property type="match status" value="1"/>
</dbReference>
<evidence type="ECO:0000256" key="5">
    <source>
        <dbReference type="ARBA" id="ARBA00044757"/>
    </source>
</evidence>
<comment type="subcellular location">
    <subcellularLocation>
        <location evidence="1">Nucleus</location>
    </subcellularLocation>
</comment>
<feature type="compositionally biased region" description="Low complexity" evidence="6">
    <location>
        <begin position="796"/>
        <end position="810"/>
    </location>
</feature>
<evidence type="ECO:0000256" key="6">
    <source>
        <dbReference type="SAM" id="MobiDB-lite"/>
    </source>
</evidence>
<comment type="caution">
    <text evidence="8">The sequence shown here is derived from an EMBL/GenBank/DDBJ whole genome shotgun (WGS) entry which is preliminary data.</text>
</comment>
<keyword evidence="9" id="KW-1185">Reference proteome</keyword>
<gene>
    <name evidence="8" type="ORF">P8C59_001563</name>
</gene>
<feature type="compositionally biased region" description="Basic and acidic residues" evidence="6">
    <location>
        <begin position="842"/>
        <end position="856"/>
    </location>
</feature>
<accession>A0AAD9HYQ3</accession>
<keyword evidence="3" id="KW-0234">DNA repair</keyword>
<proteinExistence type="inferred from homology"/>
<feature type="region of interest" description="Disordered" evidence="6">
    <location>
        <begin position="383"/>
        <end position="548"/>
    </location>
</feature>
<evidence type="ECO:0000256" key="4">
    <source>
        <dbReference type="ARBA" id="ARBA00023242"/>
    </source>
</evidence>
<feature type="domain" description="FHA" evidence="7">
    <location>
        <begin position="25"/>
        <end position="102"/>
    </location>
</feature>
<keyword evidence="4" id="KW-0539">Nucleus</keyword>
<dbReference type="GO" id="GO:0003684">
    <property type="term" value="F:damaged DNA binding"/>
    <property type="evidence" value="ECO:0007669"/>
    <property type="project" value="TreeGrafter"/>
</dbReference>
<dbReference type="SUPFAM" id="SSF49879">
    <property type="entry name" value="SMAD/FHA domain"/>
    <property type="match status" value="1"/>
</dbReference>
<feature type="compositionally biased region" description="Basic and acidic residues" evidence="6">
    <location>
        <begin position="459"/>
        <end position="468"/>
    </location>
</feature>
<evidence type="ECO:0000256" key="2">
    <source>
        <dbReference type="ARBA" id="ARBA00022763"/>
    </source>
</evidence>
<keyword evidence="2" id="KW-0227">DNA damage</keyword>